<feature type="compositionally biased region" description="Basic and acidic residues" evidence="1">
    <location>
        <begin position="129"/>
        <end position="145"/>
    </location>
</feature>
<gene>
    <name evidence="2" type="ORF">LWI29_023103</name>
</gene>
<evidence type="ECO:0000313" key="3">
    <source>
        <dbReference type="Proteomes" id="UP001168877"/>
    </source>
</evidence>
<dbReference type="AlphaFoldDB" id="A0AA39RY48"/>
<name>A0AA39RY48_ACESA</name>
<dbReference type="Proteomes" id="UP001168877">
    <property type="component" value="Unassembled WGS sequence"/>
</dbReference>
<evidence type="ECO:0000256" key="1">
    <source>
        <dbReference type="SAM" id="MobiDB-lite"/>
    </source>
</evidence>
<keyword evidence="3" id="KW-1185">Reference proteome</keyword>
<dbReference type="EMBL" id="JAUESC010000383">
    <property type="protein sequence ID" value="KAK0585076.1"/>
    <property type="molecule type" value="Genomic_DNA"/>
</dbReference>
<feature type="region of interest" description="Disordered" evidence="1">
    <location>
        <begin position="83"/>
        <end position="145"/>
    </location>
</feature>
<reference evidence="2" key="1">
    <citation type="journal article" date="2022" name="Plant J.">
        <title>Strategies of tolerance reflected in two North American maple genomes.</title>
        <authorList>
            <person name="McEvoy S.L."/>
            <person name="Sezen U.U."/>
            <person name="Trouern-Trend A."/>
            <person name="McMahon S.M."/>
            <person name="Schaberg P.G."/>
            <person name="Yang J."/>
            <person name="Wegrzyn J.L."/>
            <person name="Swenson N.G."/>
        </authorList>
    </citation>
    <scope>NUCLEOTIDE SEQUENCE</scope>
    <source>
        <strain evidence="2">NS2018</strain>
    </source>
</reference>
<evidence type="ECO:0000313" key="2">
    <source>
        <dbReference type="EMBL" id="KAK0585076.1"/>
    </source>
</evidence>
<comment type="caution">
    <text evidence="2">The sequence shown here is derived from an EMBL/GenBank/DDBJ whole genome shotgun (WGS) entry which is preliminary data.</text>
</comment>
<reference evidence="2" key="2">
    <citation type="submission" date="2023-06" db="EMBL/GenBank/DDBJ databases">
        <authorList>
            <person name="Swenson N.G."/>
            <person name="Wegrzyn J.L."/>
            <person name="Mcevoy S.L."/>
        </authorList>
    </citation>
    <scope>NUCLEOTIDE SEQUENCE</scope>
    <source>
        <strain evidence="2">NS2018</strain>
        <tissue evidence="2">Leaf</tissue>
    </source>
</reference>
<accession>A0AA39RY48</accession>
<organism evidence="2 3">
    <name type="scientific">Acer saccharum</name>
    <name type="common">Sugar maple</name>
    <dbReference type="NCBI Taxonomy" id="4024"/>
    <lineage>
        <taxon>Eukaryota</taxon>
        <taxon>Viridiplantae</taxon>
        <taxon>Streptophyta</taxon>
        <taxon>Embryophyta</taxon>
        <taxon>Tracheophyta</taxon>
        <taxon>Spermatophyta</taxon>
        <taxon>Magnoliopsida</taxon>
        <taxon>eudicotyledons</taxon>
        <taxon>Gunneridae</taxon>
        <taxon>Pentapetalae</taxon>
        <taxon>rosids</taxon>
        <taxon>malvids</taxon>
        <taxon>Sapindales</taxon>
        <taxon>Sapindaceae</taxon>
        <taxon>Hippocastanoideae</taxon>
        <taxon>Acereae</taxon>
        <taxon>Acer</taxon>
    </lineage>
</organism>
<feature type="compositionally biased region" description="Basic and acidic residues" evidence="1">
    <location>
        <begin position="106"/>
        <end position="122"/>
    </location>
</feature>
<protein>
    <submittedName>
        <fullName evidence="2">Uncharacterized protein</fullName>
    </submittedName>
</protein>
<sequence>MVHLTAEKRKVDKTMAGVAKQAAHWKLEAEKGVFRSNQRAHERNMLKRQLVAKEKEVESAVDNEILATAEKMEAEEGGVALTSTPLDDIASSNGLSKGDVGSVEDIEGKGAVHGAGEEKTIEDLNGTVDETRDRDRERDRDRDRD</sequence>
<proteinExistence type="predicted"/>
<feature type="compositionally biased region" description="Polar residues" evidence="1">
    <location>
        <begin position="83"/>
        <end position="95"/>
    </location>
</feature>